<comment type="caution">
    <text evidence="1">The sequence shown here is derived from an EMBL/GenBank/DDBJ whole genome shotgun (WGS) entry which is preliminary data.</text>
</comment>
<dbReference type="GO" id="GO:0016810">
    <property type="term" value="F:hydrolase activity, acting on carbon-nitrogen (but not peptide) bonds"/>
    <property type="evidence" value="ECO:0007669"/>
    <property type="project" value="InterPro"/>
</dbReference>
<dbReference type="PANTHER" id="PTHR10587:SF125">
    <property type="entry name" value="POLYSACCHARIDE DEACETYLASE YHEN-RELATED"/>
    <property type="match status" value="1"/>
</dbReference>
<protein>
    <submittedName>
        <fullName evidence="1">Polysaccharide deacetylase family protein</fullName>
    </submittedName>
</protein>
<dbReference type="Gene3D" id="3.20.20.370">
    <property type="entry name" value="Glycoside hydrolase/deacetylase"/>
    <property type="match status" value="1"/>
</dbReference>
<name>A0A6I3NE74_9FIRM</name>
<evidence type="ECO:0000313" key="1">
    <source>
        <dbReference type="EMBL" id="MTL94378.1"/>
    </source>
</evidence>
<dbReference type="CDD" id="cd10944">
    <property type="entry name" value="CE4_SmPgdA_like"/>
    <property type="match status" value="1"/>
</dbReference>
<dbReference type="RefSeq" id="WP_129821530.1">
    <property type="nucleotide sequence ID" value="NZ_CABJBH010000001.1"/>
</dbReference>
<dbReference type="PROSITE" id="PS51677">
    <property type="entry name" value="NODB"/>
    <property type="match status" value="1"/>
</dbReference>
<reference evidence="1" key="1">
    <citation type="journal article" date="2019" name="Nat. Med.">
        <title>A library of human gut bacterial isolates paired with longitudinal multiomics data enables mechanistic microbiome research.</title>
        <authorList>
            <person name="Poyet M."/>
            <person name="Groussin M."/>
            <person name="Gibbons S.M."/>
            <person name="Avila-Pacheco J."/>
            <person name="Jiang X."/>
            <person name="Kearney S.M."/>
            <person name="Perrotta A.R."/>
            <person name="Berdy B."/>
            <person name="Zhao S."/>
            <person name="Lieberman T.D."/>
            <person name="Swanson P.K."/>
            <person name="Smith M."/>
            <person name="Roesemann S."/>
            <person name="Alexander J.E."/>
            <person name="Rich S.A."/>
            <person name="Livny J."/>
            <person name="Vlamakis H."/>
            <person name="Clish C."/>
            <person name="Bullock K."/>
            <person name="Deik A."/>
            <person name="Scott J."/>
            <person name="Pierce K.A."/>
            <person name="Xavier R.J."/>
            <person name="Alm E.J."/>
        </authorList>
    </citation>
    <scope>NUCLEOTIDE SEQUENCE</scope>
    <source>
        <strain evidence="1">BIOML-A179</strain>
    </source>
</reference>
<dbReference type="InterPro" id="IPR011330">
    <property type="entry name" value="Glyco_hydro/deAcase_b/a-brl"/>
</dbReference>
<dbReference type="Pfam" id="PF01522">
    <property type="entry name" value="Polysacc_deac_1"/>
    <property type="match status" value="1"/>
</dbReference>
<dbReference type="EMBL" id="WMQV01000014">
    <property type="protein sequence ID" value="MTL94378.1"/>
    <property type="molecule type" value="Genomic_DNA"/>
</dbReference>
<gene>
    <name evidence="1" type="ORF">GMA64_07550</name>
</gene>
<organism evidence="1">
    <name type="scientific">Turicibacter sanguinis</name>
    <dbReference type="NCBI Taxonomy" id="154288"/>
    <lineage>
        <taxon>Bacteria</taxon>
        <taxon>Bacillati</taxon>
        <taxon>Bacillota</taxon>
        <taxon>Erysipelotrichia</taxon>
        <taxon>Erysipelotrichales</taxon>
        <taxon>Turicibacteraceae</taxon>
        <taxon>Turicibacter</taxon>
    </lineage>
</organism>
<dbReference type="GeneID" id="60057450"/>
<dbReference type="InterPro" id="IPR002509">
    <property type="entry name" value="NODB_dom"/>
</dbReference>
<accession>A0A6I3NE74</accession>
<sequence>MAKQQYYSNYGSRGRRRRVKPRFYVFVTLIAILVMTGCFFANVAGQVKGLSMATVEPTYLDFEEIKTVKSWHNKEVKFAYLTFDDGPSRNTSAILDILDSYGIKGTFFVLGTAIDNYSDSEAMLKRMANDGHYIGMHSMTHDYAYLYGDANAASNFAGEMKEEQALIKEITGGFESKLCRAPYGTGGTFTDEHVVALNEIGVKCWDWDVDSYDWESGATVDSIMKNVESNMKLWNYPSNTVILFHEKDITVQVLPVVIQYYLDLGYEFLPYNPDNHIVKNLFGSSDL</sequence>
<dbReference type="SUPFAM" id="SSF88713">
    <property type="entry name" value="Glycoside hydrolase/deacetylase"/>
    <property type="match status" value="1"/>
</dbReference>
<dbReference type="InterPro" id="IPR050248">
    <property type="entry name" value="Polysacc_deacetylase_ArnD"/>
</dbReference>
<proteinExistence type="predicted"/>
<dbReference type="AlphaFoldDB" id="A0A6I3NE74"/>
<dbReference type="PANTHER" id="PTHR10587">
    <property type="entry name" value="GLYCOSYL TRANSFERASE-RELATED"/>
    <property type="match status" value="1"/>
</dbReference>
<dbReference type="GO" id="GO:0005975">
    <property type="term" value="P:carbohydrate metabolic process"/>
    <property type="evidence" value="ECO:0007669"/>
    <property type="project" value="InterPro"/>
</dbReference>